<evidence type="ECO:0000256" key="5">
    <source>
        <dbReference type="ARBA" id="ARBA00030918"/>
    </source>
</evidence>
<evidence type="ECO:0000256" key="1">
    <source>
        <dbReference type="ARBA" id="ARBA00001420"/>
    </source>
</evidence>
<gene>
    <name evidence="7" type="primary">mltA</name>
    <name evidence="7" type="ORF">Cva_00929</name>
</gene>
<dbReference type="Pfam" id="PF03562">
    <property type="entry name" value="MltA"/>
    <property type="match status" value="1"/>
</dbReference>
<name>A0A0K8MCK5_9PROT</name>
<dbReference type="InterPro" id="IPR010611">
    <property type="entry name" value="3D_dom"/>
</dbReference>
<keyword evidence="4" id="KW-0961">Cell wall biogenesis/degradation</keyword>
<comment type="catalytic activity">
    <reaction evidence="1">
        <text>Exolytic cleavage of the (1-&gt;4)-beta-glycosidic linkage between N-acetylmuramic acid (MurNAc) and N-acetylglucosamine (GlcNAc) residues in peptidoglycan, from either the reducing or the non-reducing ends of the peptidoglycan chains, with concomitant formation of a 1,6-anhydrobond in the MurNAc residue.</text>
        <dbReference type="EC" id="4.2.2.n1"/>
    </reaction>
</comment>
<dbReference type="CDD" id="cd14668">
    <property type="entry name" value="mlta_B"/>
    <property type="match status" value="1"/>
</dbReference>
<evidence type="ECO:0000256" key="3">
    <source>
        <dbReference type="ARBA" id="ARBA00023239"/>
    </source>
</evidence>
<evidence type="ECO:0000313" key="7">
    <source>
        <dbReference type="EMBL" id="GAO98280.1"/>
    </source>
</evidence>
<dbReference type="PANTHER" id="PTHR30124">
    <property type="entry name" value="MEMBRANE-BOUND LYTIC MUREIN TRANSGLYCOSYLASE A"/>
    <property type="match status" value="1"/>
</dbReference>
<keyword evidence="8" id="KW-1185">Reference proteome</keyword>
<dbReference type="Gene3D" id="2.40.40.10">
    <property type="entry name" value="RlpA-like domain"/>
    <property type="match status" value="1"/>
</dbReference>
<dbReference type="PIRSF" id="PIRSF019422">
    <property type="entry name" value="MltA"/>
    <property type="match status" value="1"/>
</dbReference>
<dbReference type="AlphaFoldDB" id="A0A0K8MCK5"/>
<evidence type="ECO:0000259" key="6">
    <source>
        <dbReference type="SMART" id="SM00925"/>
    </source>
</evidence>
<evidence type="ECO:0000313" key="8">
    <source>
        <dbReference type="Proteomes" id="UP000036771"/>
    </source>
</evidence>
<reference evidence="7 8" key="1">
    <citation type="submission" date="2015-03" db="EMBL/GenBank/DDBJ databases">
        <title>Caedibacter varicaedens, whole genome shotgun sequence.</title>
        <authorList>
            <person name="Suzuki H."/>
            <person name="Dapper A.L."/>
            <person name="Gibson A.K."/>
            <person name="Jackson C."/>
            <person name="Lee H."/>
            <person name="Pejaver V.R."/>
            <person name="Doak T."/>
            <person name="Lynch M."/>
        </authorList>
    </citation>
    <scope>NUCLEOTIDE SEQUENCE [LARGE SCALE GENOMIC DNA]</scope>
</reference>
<dbReference type="GO" id="GO:0009254">
    <property type="term" value="P:peptidoglycan turnover"/>
    <property type="evidence" value="ECO:0007669"/>
    <property type="project" value="InterPro"/>
</dbReference>
<dbReference type="EMBL" id="BBVC01000039">
    <property type="protein sequence ID" value="GAO98280.1"/>
    <property type="molecule type" value="Genomic_DNA"/>
</dbReference>
<dbReference type="InterPro" id="IPR026044">
    <property type="entry name" value="MltA"/>
</dbReference>
<dbReference type="GO" id="GO:0071555">
    <property type="term" value="P:cell wall organization"/>
    <property type="evidence" value="ECO:0007669"/>
    <property type="project" value="UniProtKB-KW"/>
</dbReference>
<feature type="domain" description="Lytic transglycosylase MltA" evidence="6">
    <location>
        <begin position="106"/>
        <end position="264"/>
    </location>
</feature>
<dbReference type="Gene3D" id="2.40.240.50">
    <property type="entry name" value="Barwin-like endoglucanases"/>
    <property type="match status" value="1"/>
</dbReference>
<proteinExistence type="predicted"/>
<dbReference type="Pfam" id="PF06725">
    <property type="entry name" value="3D"/>
    <property type="match status" value="1"/>
</dbReference>
<dbReference type="EC" id="4.2.2.n1" evidence="2"/>
<dbReference type="OrthoDB" id="9783686at2"/>
<protein>
    <recommendedName>
        <fullName evidence="2">peptidoglycan lytic exotransglycosylase</fullName>
        <ecNumber evidence="2">4.2.2.n1</ecNumber>
    </recommendedName>
    <alternativeName>
        <fullName evidence="5">Murein hydrolase A</fullName>
    </alternativeName>
</protein>
<dbReference type="GO" id="GO:0019867">
    <property type="term" value="C:outer membrane"/>
    <property type="evidence" value="ECO:0007669"/>
    <property type="project" value="InterPro"/>
</dbReference>
<keyword evidence="3" id="KW-0456">Lyase</keyword>
<dbReference type="CDD" id="cd14485">
    <property type="entry name" value="mltA_like_LT_A"/>
    <property type="match status" value="1"/>
</dbReference>
<evidence type="ECO:0000256" key="4">
    <source>
        <dbReference type="ARBA" id="ARBA00023316"/>
    </source>
</evidence>
<dbReference type="PANTHER" id="PTHR30124:SF0">
    <property type="entry name" value="MEMBRANE-BOUND LYTIC MUREIN TRANSGLYCOSYLASE A"/>
    <property type="match status" value="1"/>
</dbReference>
<accession>A0A0K8MCK5</accession>
<dbReference type="GO" id="GO:0004553">
    <property type="term" value="F:hydrolase activity, hydrolyzing O-glycosyl compounds"/>
    <property type="evidence" value="ECO:0007669"/>
    <property type="project" value="InterPro"/>
</dbReference>
<sequence length="357" mass="40095">MTLAFIPPLPEFELKKTPLESLPDYGKDHLKTAAQAWAYSCIYFLSLPAETPCLFEIKALTWQRLARLYLKERGEFRTYLTRYFDAYELCPSSRCERLFTGYYEPELKGSLHKTDLYPYPVHRKPSHLVVIEDLGLFRETLRGHRIAGFVENGTLVPTFSRQQIQEGALDHEGLEICWVQDALDLYFMHIQGGGKIIFEDGSWTRLQYDGTNGYAYCSLGQAMIARGLLSREECSMEKMKETLRAAPDFMPALLSLNPSYVFFRDIGMQEGPVGRMGQPLTSMRSLAVDPRVISLGMPLWLSSPVFSGFMVAQDVGGAIKGLIRGDIFCGTGDAAGVLAGGLKEEGRLFILLPKESN</sequence>
<organism evidence="7 8">
    <name type="scientific">Caedimonas varicaedens</name>
    <dbReference type="NCBI Taxonomy" id="1629334"/>
    <lineage>
        <taxon>Bacteria</taxon>
        <taxon>Pseudomonadati</taxon>
        <taxon>Pseudomonadota</taxon>
        <taxon>Alphaproteobacteria</taxon>
        <taxon>Holosporales</taxon>
        <taxon>Caedimonadaceae</taxon>
        <taxon>Caedimonas</taxon>
    </lineage>
</organism>
<dbReference type="GO" id="GO:0008933">
    <property type="term" value="F:peptidoglycan lytic transglycosylase activity"/>
    <property type="evidence" value="ECO:0007669"/>
    <property type="project" value="TreeGrafter"/>
</dbReference>
<dbReference type="STRING" id="1629334.Cva_00929"/>
<dbReference type="InterPro" id="IPR036908">
    <property type="entry name" value="RlpA-like_sf"/>
</dbReference>
<dbReference type="SMART" id="SM00925">
    <property type="entry name" value="MltA"/>
    <property type="match status" value="1"/>
</dbReference>
<dbReference type="Proteomes" id="UP000036771">
    <property type="component" value="Unassembled WGS sequence"/>
</dbReference>
<dbReference type="InterPro" id="IPR005300">
    <property type="entry name" value="MltA_B"/>
</dbReference>
<dbReference type="GO" id="GO:0009253">
    <property type="term" value="P:peptidoglycan catabolic process"/>
    <property type="evidence" value="ECO:0007669"/>
    <property type="project" value="TreeGrafter"/>
</dbReference>
<comment type="caution">
    <text evidence="7">The sequence shown here is derived from an EMBL/GenBank/DDBJ whole genome shotgun (WGS) entry which is preliminary data.</text>
</comment>
<dbReference type="SUPFAM" id="SSF50685">
    <property type="entry name" value="Barwin-like endoglucanases"/>
    <property type="match status" value="1"/>
</dbReference>
<evidence type="ECO:0000256" key="2">
    <source>
        <dbReference type="ARBA" id="ARBA00012587"/>
    </source>
</evidence>